<name>A0ABQ9TTS2_SAGOE</name>
<keyword evidence="1" id="KW-1133">Transmembrane helix</keyword>
<keyword evidence="3" id="KW-1185">Reference proteome</keyword>
<evidence type="ECO:0000256" key="1">
    <source>
        <dbReference type="SAM" id="Phobius"/>
    </source>
</evidence>
<organism evidence="2 3">
    <name type="scientific">Saguinus oedipus</name>
    <name type="common">Cotton-top tamarin</name>
    <name type="synonym">Oedipomidas oedipus</name>
    <dbReference type="NCBI Taxonomy" id="9490"/>
    <lineage>
        <taxon>Eukaryota</taxon>
        <taxon>Metazoa</taxon>
        <taxon>Chordata</taxon>
        <taxon>Craniata</taxon>
        <taxon>Vertebrata</taxon>
        <taxon>Euteleostomi</taxon>
        <taxon>Mammalia</taxon>
        <taxon>Eutheria</taxon>
        <taxon>Euarchontoglires</taxon>
        <taxon>Primates</taxon>
        <taxon>Haplorrhini</taxon>
        <taxon>Platyrrhini</taxon>
        <taxon>Cebidae</taxon>
        <taxon>Callitrichinae</taxon>
        <taxon>Saguinus</taxon>
    </lineage>
</organism>
<evidence type="ECO:0000313" key="3">
    <source>
        <dbReference type="Proteomes" id="UP001266305"/>
    </source>
</evidence>
<protein>
    <submittedName>
        <fullName evidence="2">Phylloquinone omega-hydroxylase cyp4f2</fullName>
    </submittedName>
</protein>
<keyword evidence="1" id="KW-0812">Transmembrane</keyword>
<proteinExistence type="predicted"/>
<gene>
    <name evidence="2" type="primary">CYP4F2_1</name>
    <name evidence="2" type="ORF">P7K49_033484</name>
</gene>
<feature type="transmembrane region" description="Helical" evidence="1">
    <location>
        <begin position="20"/>
        <end position="42"/>
    </location>
</feature>
<sequence>MSQLSLSWLGLGPVAASPWLLLLLVGVSWLLVHVLTWTYTFYDNCRRLQCFPQPPKRSWFLGHLGLVPPTEQGMRVLIQLVATYPQGFKAWMGPFTPIIRLCHPNIIRSVINASGTTWNTWWWVLWCV</sequence>
<dbReference type="EMBL" id="JASSZA010000019">
    <property type="protein sequence ID" value="KAK2087577.1"/>
    <property type="molecule type" value="Genomic_DNA"/>
</dbReference>
<reference evidence="2 3" key="1">
    <citation type="submission" date="2023-05" db="EMBL/GenBank/DDBJ databases">
        <title>B98-5 Cell Line De Novo Hybrid Assembly: An Optical Mapping Approach.</title>
        <authorList>
            <person name="Kananen K."/>
            <person name="Auerbach J.A."/>
            <person name="Kautto E."/>
            <person name="Blachly J.S."/>
        </authorList>
    </citation>
    <scope>NUCLEOTIDE SEQUENCE [LARGE SCALE GENOMIC DNA]</scope>
    <source>
        <strain evidence="2">B95-8</strain>
        <tissue evidence="2">Cell line</tissue>
    </source>
</reference>
<evidence type="ECO:0000313" key="2">
    <source>
        <dbReference type="EMBL" id="KAK2087577.1"/>
    </source>
</evidence>
<accession>A0ABQ9TTS2</accession>
<keyword evidence="1" id="KW-0472">Membrane</keyword>
<dbReference type="Proteomes" id="UP001266305">
    <property type="component" value="Unassembled WGS sequence"/>
</dbReference>
<comment type="caution">
    <text evidence="2">The sequence shown here is derived from an EMBL/GenBank/DDBJ whole genome shotgun (WGS) entry which is preliminary data.</text>
</comment>